<feature type="domain" description="Transcription elongation factor GreA/GreB N-terminal" evidence="12">
    <location>
        <begin position="5"/>
        <end position="74"/>
    </location>
</feature>
<name>A0A934I2D3_9CLOT</name>
<dbReference type="HAMAP" id="MF_00105">
    <property type="entry name" value="GreA_GreB"/>
    <property type="match status" value="1"/>
</dbReference>
<keyword evidence="13" id="KW-0648">Protein biosynthesis</keyword>
<dbReference type="SUPFAM" id="SSF46557">
    <property type="entry name" value="GreA transcript cleavage protein, N-terminal domain"/>
    <property type="match status" value="1"/>
</dbReference>
<dbReference type="FunFam" id="1.10.287.180:FF:000001">
    <property type="entry name" value="Transcription elongation factor GreA"/>
    <property type="match status" value="1"/>
</dbReference>
<organism evidence="13 14">
    <name type="scientific">Clostridium aciditolerans</name>
    <dbReference type="NCBI Taxonomy" id="339861"/>
    <lineage>
        <taxon>Bacteria</taxon>
        <taxon>Bacillati</taxon>
        <taxon>Bacillota</taxon>
        <taxon>Clostridia</taxon>
        <taxon>Eubacteriales</taxon>
        <taxon>Clostridiaceae</taxon>
        <taxon>Clostridium</taxon>
    </lineage>
</organism>
<comment type="function">
    <text evidence="7 9 10">Necessary for efficient RNA polymerase transcription elongation past template-encoded arresting sites. The arresting sites in DNA have the property of trapping a certain fraction of elongating RNA polymerases that pass through, resulting in locked ternary complexes. Cleavage of the nascent transcript by cleavage factors such as GreA or GreB allows the resumption of elongation from the new 3'terminus. GreA releases sequences of 2 to 3 nucleotides.</text>
</comment>
<dbReference type="InterPro" id="IPR023459">
    <property type="entry name" value="Tscrpt_elong_fac_GreA/B_fam"/>
</dbReference>
<evidence type="ECO:0000256" key="4">
    <source>
        <dbReference type="ARBA" id="ARBA00023054"/>
    </source>
</evidence>
<evidence type="ECO:0000256" key="8">
    <source>
        <dbReference type="ARBA" id="ARBA00030776"/>
    </source>
</evidence>
<dbReference type="Gene3D" id="1.10.287.180">
    <property type="entry name" value="Transcription elongation factor, GreA/GreB, N-terminal domain"/>
    <property type="match status" value="1"/>
</dbReference>
<dbReference type="GO" id="GO:0006354">
    <property type="term" value="P:DNA-templated transcription elongation"/>
    <property type="evidence" value="ECO:0007669"/>
    <property type="project" value="TreeGrafter"/>
</dbReference>
<evidence type="ECO:0000313" key="14">
    <source>
        <dbReference type="Proteomes" id="UP000622687"/>
    </source>
</evidence>
<dbReference type="PANTHER" id="PTHR30437:SF4">
    <property type="entry name" value="TRANSCRIPTION ELONGATION FACTOR GREA"/>
    <property type="match status" value="1"/>
</dbReference>
<evidence type="ECO:0000256" key="5">
    <source>
        <dbReference type="ARBA" id="ARBA00023125"/>
    </source>
</evidence>
<dbReference type="PROSITE" id="PS00829">
    <property type="entry name" value="GREAB_1"/>
    <property type="match status" value="1"/>
</dbReference>
<proteinExistence type="inferred from homology"/>
<dbReference type="InterPro" id="IPR036953">
    <property type="entry name" value="GreA/GreB_C_sf"/>
</dbReference>
<dbReference type="InterPro" id="IPR001437">
    <property type="entry name" value="Tscrpt_elong_fac_GreA/B_C"/>
</dbReference>
<evidence type="ECO:0000256" key="10">
    <source>
        <dbReference type="RuleBase" id="RU000556"/>
    </source>
</evidence>
<dbReference type="Proteomes" id="UP000622687">
    <property type="component" value="Unassembled WGS sequence"/>
</dbReference>
<evidence type="ECO:0000259" key="12">
    <source>
        <dbReference type="Pfam" id="PF03449"/>
    </source>
</evidence>
<dbReference type="Pfam" id="PF01272">
    <property type="entry name" value="GreA_GreB"/>
    <property type="match status" value="1"/>
</dbReference>
<dbReference type="AlphaFoldDB" id="A0A934I2D3"/>
<dbReference type="PIRSF" id="PIRSF006092">
    <property type="entry name" value="GreA_GreB"/>
    <property type="match status" value="1"/>
</dbReference>
<evidence type="ECO:0000256" key="7">
    <source>
        <dbReference type="ARBA" id="ARBA00024916"/>
    </source>
</evidence>
<dbReference type="Gene3D" id="3.10.50.30">
    <property type="entry name" value="Transcription elongation factor, GreA/GreB, C-terminal domain"/>
    <property type="match status" value="1"/>
</dbReference>
<dbReference type="Pfam" id="PF03449">
    <property type="entry name" value="GreA_GreB_N"/>
    <property type="match status" value="1"/>
</dbReference>
<dbReference type="InterPro" id="IPR022691">
    <property type="entry name" value="Tscrpt_elong_fac_GreA/B_N"/>
</dbReference>
<comment type="similarity">
    <text evidence="1 9 10">Belongs to the GreA/GreB family.</text>
</comment>
<dbReference type="SUPFAM" id="SSF54534">
    <property type="entry name" value="FKBP-like"/>
    <property type="match status" value="1"/>
</dbReference>
<evidence type="ECO:0000313" key="13">
    <source>
        <dbReference type="EMBL" id="MBI6873761.1"/>
    </source>
</evidence>
<sequence length="154" mass="17265">MRNLMLTEAGKKKLEEELEYLKTVKRVEIKAALKAARAQGDLSENADYSAAKDDQSMTETRIMELEEIIKNAQIIESSDETDVFGINKTALVKFYDIDETEEVTLVSTVEADAKNMKISIESPLGEVLYKLKVGQKKTVTSPDGEYDVEVIKIL</sequence>
<reference evidence="13" key="1">
    <citation type="submission" date="2020-12" db="EMBL/GenBank/DDBJ databases">
        <title>Clostridium thailandense sp. nov., a novel acetogenic bacterium isolated from peat land soil in Thailand.</title>
        <authorList>
            <person name="Chaikitkaew S."/>
            <person name="Birkeland N.K."/>
        </authorList>
    </citation>
    <scope>NUCLEOTIDE SEQUENCE</scope>
    <source>
        <strain evidence="13">DSM 17425</strain>
    </source>
</reference>
<accession>A0A934I2D3</accession>
<dbReference type="NCBIfam" id="TIGR01462">
    <property type="entry name" value="greA"/>
    <property type="match status" value="1"/>
</dbReference>
<evidence type="ECO:0000256" key="3">
    <source>
        <dbReference type="ARBA" id="ARBA00023015"/>
    </source>
</evidence>
<feature type="domain" description="Transcription elongation factor GreA/GreB C-terminal" evidence="11">
    <location>
        <begin position="81"/>
        <end position="153"/>
    </location>
</feature>
<comment type="caution">
    <text evidence="13">The sequence shown here is derived from an EMBL/GenBank/DDBJ whole genome shotgun (WGS) entry which is preliminary data.</text>
</comment>
<dbReference type="GO" id="GO:0003677">
    <property type="term" value="F:DNA binding"/>
    <property type="evidence" value="ECO:0007669"/>
    <property type="project" value="UniProtKB-UniRule"/>
</dbReference>
<evidence type="ECO:0000256" key="9">
    <source>
        <dbReference type="HAMAP-Rule" id="MF_00105"/>
    </source>
</evidence>
<keyword evidence="14" id="KW-1185">Reference proteome</keyword>
<evidence type="ECO:0000256" key="2">
    <source>
        <dbReference type="ARBA" id="ARBA00013729"/>
    </source>
</evidence>
<dbReference type="GO" id="GO:0032784">
    <property type="term" value="P:regulation of DNA-templated transcription elongation"/>
    <property type="evidence" value="ECO:0007669"/>
    <property type="project" value="UniProtKB-UniRule"/>
</dbReference>
<dbReference type="GO" id="GO:0070063">
    <property type="term" value="F:RNA polymerase binding"/>
    <property type="evidence" value="ECO:0007669"/>
    <property type="project" value="InterPro"/>
</dbReference>
<protein>
    <recommendedName>
        <fullName evidence="2 9">Transcription elongation factor GreA</fullName>
    </recommendedName>
    <alternativeName>
        <fullName evidence="8 9">Transcript cleavage factor GreA</fullName>
    </alternativeName>
</protein>
<keyword evidence="6 9" id="KW-0804">Transcription</keyword>
<keyword evidence="5 9" id="KW-0238">DNA-binding</keyword>
<keyword evidence="13" id="KW-0251">Elongation factor</keyword>
<evidence type="ECO:0000256" key="6">
    <source>
        <dbReference type="ARBA" id="ARBA00023163"/>
    </source>
</evidence>
<dbReference type="InterPro" id="IPR028624">
    <property type="entry name" value="Tscrpt_elong_fac_GreA/B"/>
</dbReference>
<dbReference type="PANTHER" id="PTHR30437">
    <property type="entry name" value="TRANSCRIPTION ELONGATION FACTOR GREA"/>
    <property type="match status" value="1"/>
</dbReference>
<dbReference type="EMBL" id="JAEEGB010000015">
    <property type="protein sequence ID" value="MBI6873761.1"/>
    <property type="molecule type" value="Genomic_DNA"/>
</dbReference>
<dbReference type="InterPro" id="IPR006359">
    <property type="entry name" value="Tscrpt_elong_fac_GreA"/>
</dbReference>
<dbReference type="RefSeq" id="WP_211143188.1">
    <property type="nucleotide sequence ID" value="NZ_JAEEGB010000015.1"/>
</dbReference>
<keyword evidence="3 9" id="KW-0805">Transcription regulation</keyword>
<evidence type="ECO:0000259" key="11">
    <source>
        <dbReference type="Pfam" id="PF01272"/>
    </source>
</evidence>
<gene>
    <name evidence="9 13" type="primary">greA</name>
    <name evidence="13" type="ORF">I6U51_13735</name>
</gene>
<evidence type="ECO:0000256" key="1">
    <source>
        <dbReference type="ARBA" id="ARBA00008213"/>
    </source>
</evidence>
<dbReference type="GO" id="GO:0003746">
    <property type="term" value="F:translation elongation factor activity"/>
    <property type="evidence" value="ECO:0007669"/>
    <property type="project" value="UniProtKB-KW"/>
</dbReference>
<dbReference type="InterPro" id="IPR018151">
    <property type="entry name" value="TF_GreA/GreB_CS"/>
</dbReference>
<dbReference type="InterPro" id="IPR036805">
    <property type="entry name" value="Tscrpt_elong_fac_GreA/B_N_sf"/>
</dbReference>
<dbReference type="NCBIfam" id="NF001263">
    <property type="entry name" value="PRK00226.1-4"/>
    <property type="match status" value="1"/>
</dbReference>
<keyword evidence="4" id="KW-0175">Coiled coil</keyword>